<name>A0A2M8VZY6_9RHOB</name>
<organism evidence="1 2">
    <name type="scientific">Yoonia maricola</name>
    <dbReference type="NCBI Taxonomy" id="420999"/>
    <lineage>
        <taxon>Bacteria</taxon>
        <taxon>Pseudomonadati</taxon>
        <taxon>Pseudomonadota</taxon>
        <taxon>Alphaproteobacteria</taxon>
        <taxon>Rhodobacterales</taxon>
        <taxon>Paracoccaceae</taxon>
        <taxon>Yoonia</taxon>
    </lineage>
</organism>
<reference evidence="1 2" key="1">
    <citation type="submission" date="2017-11" db="EMBL/GenBank/DDBJ databases">
        <title>Genomic Encyclopedia of Archaeal and Bacterial Type Strains, Phase II (KMG-II): From Individual Species to Whole Genera.</title>
        <authorList>
            <person name="Goeker M."/>
        </authorList>
    </citation>
    <scope>NUCLEOTIDE SEQUENCE [LARGE SCALE GENOMIC DNA]</scope>
    <source>
        <strain evidence="1 2">DSM 29128</strain>
    </source>
</reference>
<dbReference type="InterPro" id="IPR009380">
    <property type="entry name" value="DUF1036"/>
</dbReference>
<accession>A0A2M8VZY6</accession>
<evidence type="ECO:0000313" key="1">
    <source>
        <dbReference type="EMBL" id="PJI84237.1"/>
    </source>
</evidence>
<keyword evidence="2" id="KW-1185">Reference proteome</keyword>
<sequence length="173" mass="19574">MIIDGKTSTVMQHPTRPSLPVQPREASLSFKTWLLIALRLRAAALFTGAFFCAPNAAIANFQVCNQTLDVTNVAIGLYRVDAWETSGWWTIGPNQCANVIEETLTSRYIYVYARDVFNNTMLPGTVPLCLDPDEFRIRGREDCVQRGHISAPFVEVDTRRSERWTFFMQAPVN</sequence>
<dbReference type="Pfam" id="PF06282">
    <property type="entry name" value="DUF1036"/>
    <property type="match status" value="1"/>
</dbReference>
<protein>
    <submittedName>
        <fullName evidence="1">Putative membrane protein</fullName>
    </submittedName>
</protein>
<dbReference type="Proteomes" id="UP000228531">
    <property type="component" value="Unassembled WGS sequence"/>
</dbReference>
<gene>
    <name evidence="1" type="ORF">BC777_3777</name>
</gene>
<evidence type="ECO:0000313" key="2">
    <source>
        <dbReference type="Proteomes" id="UP000228531"/>
    </source>
</evidence>
<dbReference type="AlphaFoldDB" id="A0A2M8VZY6"/>
<comment type="caution">
    <text evidence="1">The sequence shown here is derived from an EMBL/GenBank/DDBJ whole genome shotgun (WGS) entry which is preliminary data.</text>
</comment>
<proteinExistence type="predicted"/>
<dbReference type="EMBL" id="PGTY01000005">
    <property type="protein sequence ID" value="PJI84237.1"/>
    <property type="molecule type" value="Genomic_DNA"/>
</dbReference>